<protein>
    <recommendedName>
        <fullName evidence="1">PIN domain-containing protein</fullName>
    </recommendedName>
</protein>
<dbReference type="GO" id="GO:0004521">
    <property type="term" value="F:RNA endonuclease activity"/>
    <property type="evidence" value="ECO:0007669"/>
    <property type="project" value="InterPro"/>
</dbReference>
<organism evidence="2 3">
    <name type="scientific">Candidatus Woesebacteria bacterium RIFCSPHIGHO2_01_FULL_39_28</name>
    <dbReference type="NCBI Taxonomy" id="1802496"/>
    <lineage>
        <taxon>Bacteria</taxon>
        <taxon>Candidatus Woeseibacteriota</taxon>
    </lineage>
</organism>
<gene>
    <name evidence="2" type="ORF">A2627_04335</name>
</gene>
<dbReference type="AlphaFoldDB" id="A0A1F7YE99"/>
<proteinExistence type="predicted"/>
<evidence type="ECO:0000313" key="3">
    <source>
        <dbReference type="Proteomes" id="UP000178851"/>
    </source>
</evidence>
<accession>A0A1F7YE99</accession>
<dbReference type="InterPro" id="IPR002716">
    <property type="entry name" value="PIN_dom"/>
</dbReference>
<comment type="caution">
    <text evidence="2">The sequence shown here is derived from an EMBL/GenBank/DDBJ whole genome shotgun (WGS) entry which is preliminary data.</text>
</comment>
<feature type="domain" description="PIN" evidence="1">
    <location>
        <begin position="4"/>
        <end position="133"/>
    </location>
</feature>
<dbReference type="GO" id="GO:0016075">
    <property type="term" value="P:rRNA catabolic process"/>
    <property type="evidence" value="ECO:0007669"/>
    <property type="project" value="TreeGrafter"/>
</dbReference>
<dbReference type="Proteomes" id="UP000178851">
    <property type="component" value="Unassembled WGS sequence"/>
</dbReference>
<dbReference type="SUPFAM" id="SSF88723">
    <property type="entry name" value="PIN domain-like"/>
    <property type="match status" value="1"/>
</dbReference>
<dbReference type="PANTHER" id="PTHR42188:SF1">
    <property type="entry name" value="23S RRNA-SPECIFIC ENDONUCLEASE VAPC20"/>
    <property type="match status" value="1"/>
</dbReference>
<dbReference type="InterPro" id="IPR039018">
    <property type="entry name" value="VapC20-like"/>
</dbReference>
<dbReference type="InterPro" id="IPR029060">
    <property type="entry name" value="PIN-like_dom_sf"/>
</dbReference>
<evidence type="ECO:0000259" key="1">
    <source>
        <dbReference type="Pfam" id="PF01850"/>
    </source>
</evidence>
<evidence type="ECO:0000313" key="2">
    <source>
        <dbReference type="EMBL" id="OGM25641.1"/>
    </source>
</evidence>
<reference evidence="2 3" key="1">
    <citation type="journal article" date="2016" name="Nat. Commun.">
        <title>Thousands of microbial genomes shed light on interconnected biogeochemical processes in an aquifer system.</title>
        <authorList>
            <person name="Anantharaman K."/>
            <person name="Brown C.T."/>
            <person name="Hug L.A."/>
            <person name="Sharon I."/>
            <person name="Castelle C.J."/>
            <person name="Probst A.J."/>
            <person name="Thomas B.C."/>
            <person name="Singh A."/>
            <person name="Wilkins M.J."/>
            <person name="Karaoz U."/>
            <person name="Brodie E.L."/>
            <person name="Williams K.H."/>
            <person name="Hubbard S.S."/>
            <person name="Banfield J.F."/>
        </authorList>
    </citation>
    <scope>NUCLEOTIDE SEQUENCE [LARGE SCALE GENOMIC DNA]</scope>
</reference>
<dbReference type="Gene3D" id="3.40.50.1010">
    <property type="entry name" value="5'-nuclease"/>
    <property type="match status" value="1"/>
</dbReference>
<dbReference type="EMBL" id="MGGI01000021">
    <property type="protein sequence ID" value="OGM25641.1"/>
    <property type="molecule type" value="Genomic_DNA"/>
</dbReference>
<sequence>MKLFCDTGFFIAIYDPKDQYHQKAKNLVKTIETPNPILVISDYVYSETVSSLLRTHKYYGPLRAKEFDNDVFDNKIYSFTFIGESLFEKARKIFFDGNKGRKWSFVDCTSFALMEDYGIKEVLSFDENFREFGFSLIGQ</sequence>
<dbReference type="Pfam" id="PF01850">
    <property type="entry name" value="PIN"/>
    <property type="match status" value="1"/>
</dbReference>
<name>A0A1F7YE99_9BACT</name>
<dbReference type="PANTHER" id="PTHR42188">
    <property type="entry name" value="23S RRNA-SPECIFIC ENDONUCLEASE VAPC20"/>
    <property type="match status" value="1"/>
</dbReference>